<keyword evidence="4" id="KW-1185">Reference proteome</keyword>
<dbReference type="EMBL" id="JAGEOK010000025">
    <property type="protein sequence ID" value="MBO2442431.1"/>
    <property type="molecule type" value="Genomic_DNA"/>
</dbReference>
<dbReference type="RefSeq" id="WP_208270756.1">
    <property type="nucleotide sequence ID" value="NZ_BAAAGM010000055.1"/>
</dbReference>
<evidence type="ECO:0000313" key="4">
    <source>
        <dbReference type="Proteomes" id="UP000666915"/>
    </source>
</evidence>
<evidence type="ECO:0000256" key="1">
    <source>
        <dbReference type="SAM" id="Phobius"/>
    </source>
</evidence>
<keyword evidence="1" id="KW-0812">Transmembrane</keyword>
<comment type="caution">
    <text evidence="3">The sequence shown here is derived from an EMBL/GenBank/DDBJ whole genome shotgun (WGS) entry which is preliminary data.</text>
</comment>
<evidence type="ECO:0000259" key="2">
    <source>
        <dbReference type="Pfam" id="PF13845"/>
    </source>
</evidence>
<feature type="domain" description="Septum formation-related" evidence="2">
    <location>
        <begin position="220"/>
        <end position="324"/>
    </location>
</feature>
<name>A0ABS3R8B6_9ACTN</name>
<protein>
    <submittedName>
        <fullName evidence="3">Septum formation family protein</fullName>
    </submittedName>
</protein>
<feature type="transmembrane region" description="Helical" evidence="1">
    <location>
        <begin position="52"/>
        <end position="75"/>
    </location>
</feature>
<accession>A0ABS3R8B6</accession>
<dbReference type="Pfam" id="PF13845">
    <property type="entry name" value="Septum_form"/>
    <property type="match status" value="2"/>
</dbReference>
<evidence type="ECO:0000313" key="3">
    <source>
        <dbReference type="EMBL" id="MBO2442431.1"/>
    </source>
</evidence>
<feature type="transmembrane region" description="Helical" evidence="1">
    <location>
        <begin position="20"/>
        <end position="40"/>
    </location>
</feature>
<dbReference type="Proteomes" id="UP000666915">
    <property type="component" value="Unassembled WGS sequence"/>
</dbReference>
<keyword evidence="1" id="KW-0472">Membrane</keyword>
<dbReference type="InterPro" id="IPR026004">
    <property type="entry name" value="Septum_form"/>
</dbReference>
<keyword evidence="1" id="KW-1133">Transmembrane helix</keyword>
<sequence>MVEASQGPGRRVSGWAKAALVAGLVGLAPLAVGFAVAAFMQVRRRGGRYRGMAVGGLVASAVWVVVGAVIAVMVFSPGGGDSGGDGKGRETVLSRLKAGDCFAGFRKDAMDVAVTALPCTRPHDGEVVAQAALPDDDAYPGDKGLAGEATKVCTDRLAFLVKSRYYEDLDVYLDKPDQAAWRAGDRHVTCVMRYSGTGTLASPLVATLDPARKTLQEFEAGDCFTEWKGAEAAARAVPCTEPHKVQVYAAFDLPWEGLATSGVSWAYPGKKIIDENASRGCRKRAAKAFTTHVRPAGVRTDFVGPSAKAWYFGVQKVICLLRADKGTLKRSVLGK</sequence>
<organism evidence="3 4">
    <name type="scientific">Actinomadura nitritigenes</name>
    <dbReference type="NCBI Taxonomy" id="134602"/>
    <lineage>
        <taxon>Bacteria</taxon>
        <taxon>Bacillati</taxon>
        <taxon>Actinomycetota</taxon>
        <taxon>Actinomycetes</taxon>
        <taxon>Streptosporangiales</taxon>
        <taxon>Thermomonosporaceae</taxon>
        <taxon>Actinomadura</taxon>
    </lineage>
</organism>
<proteinExistence type="predicted"/>
<gene>
    <name evidence="3" type="ORF">J4557_33385</name>
</gene>
<feature type="domain" description="Septum formation-related" evidence="2">
    <location>
        <begin position="97"/>
        <end position="190"/>
    </location>
</feature>
<reference evidence="3 4" key="1">
    <citation type="submission" date="2021-03" db="EMBL/GenBank/DDBJ databases">
        <authorList>
            <person name="Kanchanasin P."/>
            <person name="Saeng-In P."/>
            <person name="Phongsopitanun W."/>
            <person name="Yuki M."/>
            <person name="Kudo T."/>
            <person name="Ohkuma M."/>
            <person name="Tanasupawat S."/>
        </authorList>
    </citation>
    <scope>NUCLEOTIDE SEQUENCE [LARGE SCALE GENOMIC DNA]</scope>
    <source>
        <strain evidence="3 4">L46</strain>
    </source>
</reference>